<evidence type="ECO:0000313" key="2">
    <source>
        <dbReference type="Proteomes" id="UP000053641"/>
    </source>
</evidence>
<dbReference type="AlphaFoldDB" id="A0A099Z0C9"/>
<accession>A0A099Z0C9</accession>
<dbReference type="STRING" id="94827.A0A099Z0C9"/>
<keyword evidence="2" id="KW-1185">Reference proteome</keyword>
<proteinExistence type="predicted"/>
<organism evidence="1 2">
    <name type="scientific">Tinamus guttatus</name>
    <name type="common">White-throated tinamou</name>
    <dbReference type="NCBI Taxonomy" id="94827"/>
    <lineage>
        <taxon>Eukaryota</taxon>
        <taxon>Metazoa</taxon>
        <taxon>Chordata</taxon>
        <taxon>Craniata</taxon>
        <taxon>Vertebrata</taxon>
        <taxon>Euteleostomi</taxon>
        <taxon>Archelosauria</taxon>
        <taxon>Archosauria</taxon>
        <taxon>Dinosauria</taxon>
        <taxon>Saurischia</taxon>
        <taxon>Theropoda</taxon>
        <taxon>Coelurosauria</taxon>
        <taxon>Aves</taxon>
        <taxon>Palaeognathae</taxon>
        <taxon>Tinamiformes</taxon>
        <taxon>Tinamidae</taxon>
        <taxon>Tinamus</taxon>
    </lineage>
</organism>
<evidence type="ECO:0000313" key="1">
    <source>
        <dbReference type="EMBL" id="KGL74230.1"/>
    </source>
</evidence>
<protein>
    <submittedName>
        <fullName evidence="1">E3 ubiquitin-protein ligase HECTD3</fullName>
    </submittedName>
</protein>
<sequence>EQLKEHKGCHDLEEGWLLAQRFGETGDKLVPVESVERMQWQQQMFGVDYKPAVSWEQVVDLMYSTRLGGNPKFMDQD</sequence>
<feature type="non-terminal residue" evidence="1">
    <location>
        <position position="77"/>
    </location>
</feature>
<reference evidence="1 2" key="1">
    <citation type="submission" date="2014-06" db="EMBL/GenBank/DDBJ databases">
        <title>Genome evolution of avian class.</title>
        <authorList>
            <person name="Zhang G."/>
            <person name="Li C."/>
        </authorList>
    </citation>
    <scope>NUCLEOTIDE SEQUENCE [LARGE SCALE GENOMIC DNA]</scope>
    <source>
        <strain evidence="1">BGI_N309</strain>
    </source>
</reference>
<dbReference type="Proteomes" id="UP000053641">
    <property type="component" value="Unassembled WGS sequence"/>
</dbReference>
<gene>
    <name evidence="1" type="ORF">N309_03947</name>
</gene>
<feature type="non-terminal residue" evidence="1">
    <location>
        <position position="1"/>
    </location>
</feature>
<dbReference type="EMBL" id="KL886916">
    <property type="protein sequence ID" value="KGL74230.1"/>
    <property type="molecule type" value="Genomic_DNA"/>
</dbReference>
<name>A0A099Z0C9_TINGU</name>